<dbReference type="Pfam" id="PF19305">
    <property type="entry name" value="MmgE_PrpD_C"/>
    <property type="match status" value="1"/>
</dbReference>
<evidence type="ECO:0000313" key="5">
    <source>
        <dbReference type="Proteomes" id="UP000199548"/>
    </source>
</evidence>
<evidence type="ECO:0000313" key="4">
    <source>
        <dbReference type="EMBL" id="SFI80933.1"/>
    </source>
</evidence>
<dbReference type="InterPro" id="IPR042188">
    <property type="entry name" value="MmgE/PrpD_sf_2"/>
</dbReference>
<keyword evidence="5" id="KW-1185">Reference proteome</keyword>
<comment type="similarity">
    <text evidence="1">Belongs to the PrpD family.</text>
</comment>
<dbReference type="InterPro" id="IPR045337">
    <property type="entry name" value="MmgE_PrpD_C"/>
</dbReference>
<dbReference type="InterPro" id="IPR045336">
    <property type="entry name" value="MmgE_PrpD_N"/>
</dbReference>
<reference evidence="4 5" key="1">
    <citation type="submission" date="2016-10" db="EMBL/GenBank/DDBJ databases">
        <authorList>
            <person name="de Groot N.N."/>
        </authorList>
    </citation>
    <scope>NUCLEOTIDE SEQUENCE [LARGE SCALE GENOMIC DNA]</scope>
    <source>
        <strain evidence="4 5">LMG 23650</strain>
    </source>
</reference>
<dbReference type="Pfam" id="PF03972">
    <property type="entry name" value="MmgE_PrpD_N"/>
    <property type="match status" value="1"/>
</dbReference>
<name>A0A1I3L835_9BURK</name>
<dbReference type="PANTHER" id="PTHR16943:SF8">
    <property type="entry name" value="2-METHYLCITRATE DEHYDRATASE"/>
    <property type="match status" value="1"/>
</dbReference>
<dbReference type="Proteomes" id="UP000199548">
    <property type="component" value="Unassembled WGS sequence"/>
</dbReference>
<dbReference type="InterPro" id="IPR042183">
    <property type="entry name" value="MmgE/PrpD_sf_1"/>
</dbReference>
<organism evidence="4 5">
    <name type="scientific">Paraburkholderia megapolitana</name>
    <dbReference type="NCBI Taxonomy" id="420953"/>
    <lineage>
        <taxon>Bacteria</taxon>
        <taxon>Pseudomonadati</taxon>
        <taxon>Pseudomonadota</taxon>
        <taxon>Betaproteobacteria</taxon>
        <taxon>Burkholderiales</taxon>
        <taxon>Burkholderiaceae</taxon>
        <taxon>Paraburkholderia</taxon>
    </lineage>
</organism>
<dbReference type="PANTHER" id="PTHR16943">
    <property type="entry name" value="2-METHYLCITRATE DEHYDRATASE-RELATED"/>
    <property type="match status" value="1"/>
</dbReference>
<feature type="domain" description="MmgE/PrpD N-terminal" evidence="2">
    <location>
        <begin position="11"/>
        <end position="258"/>
    </location>
</feature>
<dbReference type="InterPro" id="IPR005656">
    <property type="entry name" value="MmgE_PrpD"/>
</dbReference>
<dbReference type="Gene3D" id="3.30.1330.120">
    <property type="entry name" value="2-methylcitrate dehydratase PrpD"/>
    <property type="match status" value="1"/>
</dbReference>
<sequence length="464" mass="49714">MSPFRRTASMKIATFANGFDPARIDGDHYRLCARSFADTFACAVAGRNEPASRAALRYLEHAGLVDVDVSSMQGSRAHLWGQPATASAEAAAFYNGVAGHVLDYDDVTVPLRGHPSVVLWPALMALAEAEDLSGERLASAYAVGFEALCRLARVIAAAQYEKGWHCTATLGAVAATVACGHLLRLDEAQIVHAIGLAVAQSSGVRANVGSDAKSFQAGQASAAAVRAALLAQAGFCASADALDGPHGYANLYAHGEDIGAALHALGPDARELERSGLDVKQYPMCYATHRVLDGLLAFRRERGVTLADVERVSIYTSRAALIPLTHHRPKTGLEGKFSLEYAVAAALADGHIRLATFTDEAVNRPHIQQFFECVDASDGDTPMLPRRADITLTLRNGTCERRSIETLHGSTQDPLTDDELTAKLADCLDWAGSHIDPQRLFSLALDLRSLRTRDLFNAFESPTH</sequence>
<proteinExistence type="inferred from homology"/>
<feature type="domain" description="MmgE/PrpD C-terminal" evidence="3">
    <location>
        <begin position="282"/>
        <end position="433"/>
    </location>
</feature>
<dbReference type="EMBL" id="FOQU01000004">
    <property type="protein sequence ID" value="SFI80933.1"/>
    <property type="molecule type" value="Genomic_DNA"/>
</dbReference>
<dbReference type="InterPro" id="IPR036148">
    <property type="entry name" value="MmgE/PrpD_sf"/>
</dbReference>
<dbReference type="AlphaFoldDB" id="A0A1I3L835"/>
<protein>
    <submittedName>
        <fullName evidence="4">2-methylcitrate dehydratase PrpD</fullName>
    </submittedName>
</protein>
<evidence type="ECO:0000256" key="1">
    <source>
        <dbReference type="ARBA" id="ARBA00006174"/>
    </source>
</evidence>
<dbReference type="GO" id="GO:0016829">
    <property type="term" value="F:lyase activity"/>
    <property type="evidence" value="ECO:0007669"/>
    <property type="project" value="InterPro"/>
</dbReference>
<evidence type="ECO:0000259" key="3">
    <source>
        <dbReference type="Pfam" id="PF19305"/>
    </source>
</evidence>
<dbReference type="STRING" id="420953.SAMN05192543_104291"/>
<dbReference type="OrthoDB" id="8680281at2"/>
<accession>A0A1I3L835</accession>
<dbReference type="Gene3D" id="1.10.4100.10">
    <property type="entry name" value="2-methylcitrate dehydratase PrpD"/>
    <property type="match status" value="1"/>
</dbReference>
<dbReference type="SUPFAM" id="SSF103378">
    <property type="entry name" value="2-methylcitrate dehydratase PrpD"/>
    <property type="match status" value="1"/>
</dbReference>
<gene>
    <name evidence="4" type="ORF">SAMN05192543_104291</name>
</gene>
<evidence type="ECO:0000259" key="2">
    <source>
        <dbReference type="Pfam" id="PF03972"/>
    </source>
</evidence>